<dbReference type="SUPFAM" id="SSF56801">
    <property type="entry name" value="Acetyl-CoA synthetase-like"/>
    <property type="match status" value="1"/>
</dbReference>
<keyword evidence="2" id="KW-0436">Ligase</keyword>
<dbReference type="PANTHER" id="PTHR43201:SF5">
    <property type="entry name" value="MEDIUM-CHAIN ACYL-COA LIGASE ACSF2, MITOCHONDRIAL"/>
    <property type="match status" value="1"/>
</dbReference>
<dbReference type="InterPro" id="IPR042099">
    <property type="entry name" value="ANL_N_sf"/>
</dbReference>
<evidence type="ECO:0000259" key="3">
    <source>
        <dbReference type="Pfam" id="PF00501"/>
    </source>
</evidence>
<protein>
    <submittedName>
        <fullName evidence="5">AMP-binding protein</fullName>
    </submittedName>
</protein>
<reference evidence="6" key="1">
    <citation type="journal article" date="2019" name="Int. J. Syst. Evol. Microbiol.">
        <title>The Global Catalogue of Microorganisms (GCM) 10K type strain sequencing project: providing services to taxonomists for standard genome sequencing and annotation.</title>
        <authorList>
            <consortium name="The Broad Institute Genomics Platform"/>
            <consortium name="The Broad Institute Genome Sequencing Center for Infectious Disease"/>
            <person name="Wu L."/>
            <person name="Ma J."/>
        </authorList>
    </citation>
    <scope>NUCLEOTIDE SEQUENCE [LARGE SCALE GENOMIC DNA]</scope>
    <source>
        <strain evidence="6">CECT 8531</strain>
    </source>
</reference>
<dbReference type="Gene3D" id="3.30.300.30">
    <property type="match status" value="1"/>
</dbReference>
<comment type="caution">
    <text evidence="5">The sequence shown here is derived from an EMBL/GenBank/DDBJ whole genome shotgun (WGS) entry which is preliminary data.</text>
</comment>
<comment type="similarity">
    <text evidence="1">Belongs to the ATP-dependent AMP-binding enzyme family.</text>
</comment>
<dbReference type="InterPro" id="IPR020845">
    <property type="entry name" value="AMP-binding_CS"/>
</dbReference>
<feature type="domain" description="AMP-binding enzyme C-terminal" evidence="4">
    <location>
        <begin position="404"/>
        <end position="470"/>
    </location>
</feature>
<evidence type="ECO:0000256" key="1">
    <source>
        <dbReference type="ARBA" id="ARBA00006432"/>
    </source>
</evidence>
<dbReference type="InterPro" id="IPR025110">
    <property type="entry name" value="AMP-bd_C"/>
</dbReference>
<dbReference type="Pfam" id="PF13193">
    <property type="entry name" value="AMP-binding_C"/>
    <property type="match status" value="1"/>
</dbReference>
<dbReference type="Gene3D" id="3.40.50.12780">
    <property type="entry name" value="N-terminal domain of ligase-like"/>
    <property type="match status" value="1"/>
</dbReference>
<organism evidence="5 6">
    <name type="scientific">Sphingorhabdus arenilitoris</name>
    <dbReference type="NCBI Taxonomy" id="1490041"/>
    <lineage>
        <taxon>Bacteria</taxon>
        <taxon>Pseudomonadati</taxon>
        <taxon>Pseudomonadota</taxon>
        <taxon>Alphaproteobacteria</taxon>
        <taxon>Sphingomonadales</taxon>
        <taxon>Sphingomonadaceae</taxon>
        <taxon>Sphingorhabdus</taxon>
    </lineage>
</organism>
<dbReference type="PANTHER" id="PTHR43201">
    <property type="entry name" value="ACYL-COA SYNTHETASE"/>
    <property type="match status" value="1"/>
</dbReference>
<dbReference type="RefSeq" id="WP_381423401.1">
    <property type="nucleotide sequence ID" value="NZ_JBHSDH010000013.1"/>
</dbReference>
<dbReference type="InterPro" id="IPR045851">
    <property type="entry name" value="AMP-bd_C_sf"/>
</dbReference>
<dbReference type="Pfam" id="PF00501">
    <property type="entry name" value="AMP-binding"/>
    <property type="match status" value="1"/>
</dbReference>
<evidence type="ECO:0000313" key="6">
    <source>
        <dbReference type="Proteomes" id="UP001595887"/>
    </source>
</evidence>
<dbReference type="InterPro" id="IPR000873">
    <property type="entry name" value="AMP-dep_synth/lig_dom"/>
</dbReference>
<evidence type="ECO:0000313" key="5">
    <source>
        <dbReference type="EMBL" id="MFC4292587.1"/>
    </source>
</evidence>
<evidence type="ECO:0000259" key="4">
    <source>
        <dbReference type="Pfam" id="PF13193"/>
    </source>
</evidence>
<dbReference type="EMBL" id="JBHSDH010000013">
    <property type="protein sequence ID" value="MFC4292587.1"/>
    <property type="molecule type" value="Genomic_DNA"/>
</dbReference>
<gene>
    <name evidence="5" type="ORF">ACFOWX_09205</name>
</gene>
<dbReference type="Proteomes" id="UP001595887">
    <property type="component" value="Unassembled WGS sequence"/>
</dbReference>
<name>A0ABV8RGU3_9SPHN</name>
<sequence length="509" mass="55135">MSLHPGTIAAQAPDREALVFGEQRWTYSKLNNWSAALAALLFHNGFKQGDVLALLISNRAEFLGAAWAAQRSGLYYLPIPTRLTASEIRYILSDSGAKALVVDGAFIKVSEEAAAGLDLLTLPLDGIEEQFGNYAAPPAVEGGDMLYTSGTTGKPKGVRRQLSFEPLGSDSRRVERGEKLFGFSQDTIFLSPAPLYHAAPLRFAMNLLRCGAKIVAMQRFDAEATLSIIDQEHITHSQWVPTMFSRLLALPSDVRDKQRLTSHQVAIHAGAPCPPAVKRDMITWWGPILHEYYSGTESVGFTHINSPEWLERPGSVGRPHGCKVHIVDDTGAEVGPGEIGNVYFEGKARLSYHGDTAKTLLAHNAQGWATMGDIGYVDADGYLFLTDRKNFTVISGGVNIYPSEVEAALMAHPAVADCAVFGIPDTDLGEAVAAIIETNSAGEGASLAQHIVGDARARISAHKLPRFIRFDAVGRSETGKIAKQALKERFADIHHWLAVPKSDGKQPAM</sequence>
<dbReference type="PROSITE" id="PS00455">
    <property type="entry name" value="AMP_BINDING"/>
    <property type="match status" value="1"/>
</dbReference>
<keyword evidence="6" id="KW-1185">Reference proteome</keyword>
<feature type="domain" description="AMP-dependent synthetase/ligase" evidence="3">
    <location>
        <begin position="9"/>
        <end position="347"/>
    </location>
</feature>
<accession>A0ABV8RGU3</accession>
<proteinExistence type="inferred from homology"/>
<evidence type="ECO:0000256" key="2">
    <source>
        <dbReference type="ARBA" id="ARBA00022598"/>
    </source>
</evidence>